<evidence type="ECO:0000256" key="3">
    <source>
        <dbReference type="ARBA" id="ARBA00023224"/>
    </source>
</evidence>
<dbReference type="GO" id="GO:0007165">
    <property type="term" value="P:signal transduction"/>
    <property type="evidence" value="ECO:0007669"/>
    <property type="project" value="UniProtKB-KW"/>
</dbReference>
<feature type="domain" description="HAMP" evidence="8">
    <location>
        <begin position="557"/>
        <end position="603"/>
    </location>
</feature>
<keyword evidence="6" id="KW-1133">Transmembrane helix</keyword>
<dbReference type="GO" id="GO:0004888">
    <property type="term" value="F:transmembrane signaling receptor activity"/>
    <property type="evidence" value="ECO:0007669"/>
    <property type="project" value="InterPro"/>
</dbReference>
<comment type="similarity">
    <text evidence="4">Belongs to the methyl-accepting chemotaxis (MCP) protein family.</text>
</comment>
<feature type="transmembrane region" description="Helical" evidence="6">
    <location>
        <begin position="389"/>
        <end position="411"/>
    </location>
</feature>
<evidence type="ECO:0000256" key="6">
    <source>
        <dbReference type="SAM" id="Phobius"/>
    </source>
</evidence>
<accession>A0A067A0Z2</accession>
<dbReference type="EMBL" id="JMIU01000001">
    <property type="protein sequence ID" value="KDN96035.1"/>
    <property type="molecule type" value="Genomic_DNA"/>
</dbReference>
<feature type="domain" description="Methyl-accepting transducer" evidence="7">
    <location>
        <begin position="653"/>
        <end position="882"/>
    </location>
</feature>
<evidence type="ECO:0008006" key="11">
    <source>
        <dbReference type="Google" id="ProtNLM"/>
    </source>
</evidence>
<evidence type="ECO:0000259" key="7">
    <source>
        <dbReference type="PROSITE" id="PS50111"/>
    </source>
</evidence>
<comment type="caution">
    <text evidence="9">The sequence shown here is derived from an EMBL/GenBank/DDBJ whole genome shotgun (WGS) entry which is preliminary data.</text>
</comment>
<evidence type="ECO:0000256" key="1">
    <source>
        <dbReference type="ARBA" id="ARBA00004370"/>
    </source>
</evidence>
<evidence type="ECO:0000256" key="2">
    <source>
        <dbReference type="ARBA" id="ARBA00022500"/>
    </source>
</evidence>
<dbReference type="Pfam" id="PF18947">
    <property type="entry name" value="HAMP_2"/>
    <property type="match status" value="1"/>
</dbReference>
<dbReference type="STRING" id="28885.EI16_07035"/>
<dbReference type="Gene3D" id="1.10.287.950">
    <property type="entry name" value="Methyl-accepting chemotaxis protein"/>
    <property type="match status" value="1"/>
</dbReference>
<keyword evidence="6" id="KW-0472">Membrane</keyword>
<dbReference type="CDD" id="cd06225">
    <property type="entry name" value="HAMP"/>
    <property type="match status" value="1"/>
</dbReference>
<reference evidence="9 10" key="1">
    <citation type="submission" date="2014-04" db="EMBL/GenBank/DDBJ databases">
        <title>Draft genome sequence of Hydrogenovibrio marinus MH-110, a model organism for aerobic H2 metabolism.</title>
        <authorList>
            <person name="Cha H.J."/>
            <person name="Jo B.H."/>
            <person name="Hwang B.H."/>
        </authorList>
    </citation>
    <scope>NUCLEOTIDE SEQUENCE [LARGE SCALE GENOMIC DNA]</scope>
    <source>
        <strain evidence="9 10">MH-110</strain>
    </source>
</reference>
<dbReference type="PRINTS" id="PR00260">
    <property type="entry name" value="CHEMTRNSDUCR"/>
</dbReference>
<dbReference type="Proteomes" id="UP000027341">
    <property type="component" value="Unassembled WGS sequence"/>
</dbReference>
<dbReference type="AlphaFoldDB" id="A0A067A0Z2"/>
<dbReference type="Pfam" id="PF00672">
    <property type="entry name" value="HAMP"/>
    <property type="match status" value="1"/>
</dbReference>
<dbReference type="GO" id="GO:0005886">
    <property type="term" value="C:plasma membrane"/>
    <property type="evidence" value="ECO:0007669"/>
    <property type="project" value="TreeGrafter"/>
</dbReference>
<evidence type="ECO:0000313" key="9">
    <source>
        <dbReference type="EMBL" id="KDN96035.1"/>
    </source>
</evidence>
<dbReference type="RefSeq" id="WP_051623065.1">
    <property type="nucleotide sequence ID" value="NZ_AP020335.1"/>
</dbReference>
<dbReference type="SUPFAM" id="SSF158472">
    <property type="entry name" value="HAMP domain-like"/>
    <property type="match status" value="1"/>
</dbReference>
<feature type="domain" description="HAMP" evidence="8">
    <location>
        <begin position="413"/>
        <end position="466"/>
    </location>
</feature>
<dbReference type="InterPro" id="IPR004089">
    <property type="entry name" value="MCPsignal_dom"/>
</dbReference>
<name>A0A067A0Z2_HYDMR</name>
<dbReference type="SMART" id="SM00283">
    <property type="entry name" value="MA"/>
    <property type="match status" value="1"/>
</dbReference>
<dbReference type="InterPro" id="IPR004090">
    <property type="entry name" value="Chemotax_Me-accpt_rcpt"/>
</dbReference>
<evidence type="ECO:0000256" key="4">
    <source>
        <dbReference type="ARBA" id="ARBA00029447"/>
    </source>
</evidence>
<sequence>MLKLKNKIILNLMIVGILPLMVVVSISWFLTKEEISKTTYSHLEAVRDLKEHALTDYFQQVKAQLVNLSSTSRVQRMAGYIAPNFAYMVDFLAVKRDEQKAAVKHFWETDFAKEYRKHNPNSDLDLDKLFAEMDSSAISAQYLYLASNPFPLGQKNKMLTAKQDESPYSDFHSLNHAYFNRYLKNFGLFDIFVISNDGRVGYSVYKNLEFGTDLNKGPWKNSGLAQAYRMAKKLKKGEVYLEDFALYTPYYDAPSSFIATPIFDEDGRQGTLVFQLPLDKITQVMSVRSGMGKTGESYLVGPDGLLRSDPHLDISHFSVVNAFRDPSKYIIKTPQVKDATKGQKGVMETTNYLNQSVLSAYGPIDILGKHWGMIVEINTKEAFASLTQYMKLIMIITGVILIALVLVGVALSHSITKPILKISEFIRTVGKTGDFSLKVELKSKDEIGEMAKAFNEMTGDLSAIFKEINFVVDQISKGQFQHKISGEFSGDLATLKTGVNNSVEMIEKTMNVIRTALENLEKGDFETKILVDGDIQGGFQKILSNLASAMSGLNLIINEINQVMREMKHGNFNHRSESEAKGELKYLQNNINASLDALQSAFSEIRQVVEAQAQGDLTQQIQGSYPGDLGILAKDLNDATQASQIALHQVSMNVQSVYDSAQEIAQGSEDVSHRTQNQAAALEQTVATMEQMNSAVAQNAENAHSAAQKAEMTAKTTEEGRVVMQQLQSAMMEIAESSQRIPAIIELIESIAFQTNLLALNAAVEAARAGEQGRGFAVVASEVRTLAGKSTSAAHDIKVLIEDSVAKVDTGTKLTHSSMEFLNKIHLSIKEVNDVVADISHATAEQSIGIKQVNTSMMSIDADNQQNAALSEQTASAADGLKEMAEKLEQSISQFQLSNRLENF</sequence>
<gene>
    <name evidence="9" type="ORF">EI16_07035</name>
</gene>
<dbReference type="PANTHER" id="PTHR43531">
    <property type="entry name" value="PROTEIN ICFG"/>
    <property type="match status" value="1"/>
</dbReference>
<dbReference type="InterPro" id="IPR003660">
    <property type="entry name" value="HAMP_dom"/>
</dbReference>
<dbReference type="CDD" id="cd11386">
    <property type="entry name" value="MCP_signal"/>
    <property type="match status" value="1"/>
</dbReference>
<dbReference type="SMART" id="SM00304">
    <property type="entry name" value="HAMP"/>
    <property type="match status" value="3"/>
</dbReference>
<dbReference type="PROSITE" id="PS50885">
    <property type="entry name" value="HAMP"/>
    <property type="match status" value="3"/>
</dbReference>
<proteinExistence type="inferred from homology"/>
<organism evidence="9 10">
    <name type="scientific">Hydrogenovibrio marinus</name>
    <dbReference type="NCBI Taxonomy" id="28885"/>
    <lineage>
        <taxon>Bacteria</taxon>
        <taxon>Pseudomonadati</taxon>
        <taxon>Pseudomonadota</taxon>
        <taxon>Gammaproteobacteria</taxon>
        <taxon>Thiotrichales</taxon>
        <taxon>Piscirickettsiaceae</taxon>
        <taxon>Hydrogenovibrio</taxon>
    </lineage>
</organism>
<dbReference type="PROSITE" id="PS50111">
    <property type="entry name" value="CHEMOTAXIS_TRANSDUC_2"/>
    <property type="match status" value="1"/>
</dbReference>
<keyword evidence="6" id="KW-0812">Transmembrane</keyword>
<dbReference type="SUPFAM" id="SSF58104">
    <property type="entry name" value="Methyl-accepting chemotaxis protein (MCP) signaling domain"/>
    <property type="match status" value="2"/>
</dbReference>
<dbReference type="InterPro" id="IPR051310">
    <property type="entry name" value="MCP_chemotaxis"/>
</dbReference>
<dbReference type="FunFam" id="1.10.287.950:FF:000001">
    <property type="entry name" value="Methyl-accepting chemotaxis sensory transducer"/>
    <property type="match status" value="1"/>
</dbReference>
<feature type="domain" description="HAMP" evidence="8">
    <location>
        <begin position="604"/>
        <end position="648"/>
    </location>
</feature>
<dbReference type="PANTHER" id="PTHR43531:SF11">
    <property type="entry name" value="METHYL-ACCEPTING CHEMOTAXIS PROTEIN 3"/>
    <property type="match status" value="1"/>
</dbReference>
<dbReference type="GO" id="GO:0006935">
    <property type="term" value="P:chemotaxis"/>
    <property type="evidence" value="ECO:0007669"/>
    <property type="project" value="UniProtKB-KW"/>
</dbReference>
<evidence type="ECO:0000313" key="10">
    <source>
        <dbReference type="Proteomes" id="UP000027341"/>
    </source>
</evidence>
<keyword evidence="10" id="KW-1185">Reference proteome</keyword>
<feature type="transmembrane region" description="Helical" evidence="6">
    <location>
        <begin position="12"/>
        <end position="30"/>
    </location>
</feature>
<evidence type="ECO:0000256" key="5">
    <source>
        <dbReference type="PROSITE-ProRule" id="PRU00284"/>
    </source>
</evidence>
<evidence type="ECO:0000259" key="8">
    <source>
        <dbReference type="PROSITE" id="PS50885"/>
    </source>
</evidence>
<protein>
    <recommendedName>
        <fullName evidence="11">Chemotaxis protein</fullName>
    </recommendedName>
</protein>
<dbReference type="Gene3D" id="3.30.450.20">
    <property type="entry name" value="PAS domain"/>
    <property type="match status" value="1"/>
</dbReference>
<keyword evidence="3 5" id="KW-0807">Transducer</keyword>
<dbReference type="Pfam" id="PF00015">
    <property type="entry name" value="MCPsignal"/>
    <property type="match status" value="1"/>
</dbReference>
<comment type="subcellular location">
    <subcellularLocation>
        <location evidence="1">Membrane</location>
    </subcellularLocation>
</comment>
<dbReference type="Gene3D" id="1.20.120.1530">
    <property type="match status" value="1"/>
</dbReference>
<keyword evidence="2" id="KW-0145">Chemotaxis</keyword>